<proteinExistence type="predicted"/>
<keyword evidence="1" id="KW-1133">Transmembrane helix</keyword>
<sequence>MFDWLRLLLLAATLFAGAMTGWAQTKTCIPEISRFTDDVYDPALGNVDTLDKAEFYIRGQLPKNSTKADAAEAIGRFLRQRFYHGFSEYRICENWISHYVGLINHQWISPISPDEIIRYRSAGCSQNTLVYQSLLSRFGIDYATVSFWHPEHRATAAKIDGTWYYFDADIEPHRDRLVRFDEVMRGHVLREMYRGKAGAPGFGHGDDLGLQFEEAAQLGKITFTDIDRYPAERGAFIHRLTGWLSVYGWLVGLAISLFAVVVGPPSRFAVLRRVQAAFRFTRPGNNRSAAKSFAA</sequence>
<keyword evidence="2" id="KW-0732">Signal</keyword>
<evidence type="ECO:0000313" key="4">
    <source>
        <dbReference type="Proteomes" id="UP000321129"/>
    </source>
</evidence>
<accession>A0A5C6UAC7</accession>
<feature type="transmembrane region" description="Helical" evidence="1">
    <location>
        <begin position="240"/>
        <end position="263"/>
    </location>
</feature>
<dbReference type="PROSITE" id="PS50096">
    <property type="entry name" value="IQ"/>
    <property type="match status" value="1"/>
</dbReference>
<feature type="signal peptide" evidence="2">
    <location>
        <begin position="1"/>
        <end position="23"/>
    </location>
</feature>
<evidence type="ECO:0000256" key="2">
    <source>
        <dbReference type="SAM" id="SignalP"/>
    </source>
</evidence>
<reference evidence="3 4" key="1">
    <citation type="submission" date="2019-08" db="EMBL/GenBank/DDBJ databases">
        <title>Sphingorhabdus soil sp. nov., isolated from arctic soil.</title>
        <authorList>
            <person name="Liu Y."/>
        </authorList>
    </citation>
    <scope>NUCLEOTIDE SEQUENCE [LARGE SCALE GENOMIC DNA]</scope>
    <source>
        <strain evidence="3 4">D-2Q-5-6</strain>
    </source>
</reference>
<dbReference type="EMBL" id="VOPY01000002">
    <property type="protein sequence ID" value="TXC68846.1"/>
    <property type="molecule type" value="Genomic_DNA"/>
</dbReference>
<feature type="chain" id="PRO_5023138099" description="Transglutaminase domain-containing protein" evidence="2">
    <location>
        <begin position="24"/>
        <end position="295"/>
    </location>
</feature>
<gene>
    <name evidence="3" type="ORF">FSZ31_07710</name>
</gene>
<dbReference type="Proteomes" id="UP000321129">
    <property type="component" value="Unassembled WGS sequence"/>
</dbReference>
<organism evidence="3 4">
    <name type="scientific">Flavisphingopyxis soli</name>
    <dbReference type="NCBI Taxonomy" id="2601267"/>
    <lineage>
        <taxon>Bacteria</taxon>
        <taxon>Pseudomonadati</taxon>
        <taxon>Pseudomonadota</taxon>
        <taxon>Alphaproteobacteria</taxon>
        <taxon>Sphingomonadales</taxon>
        <taxon>Sphingopyxidaceae</taxon>
        <taxon>Flavisphingopyxis</taxon>
    </lineage>
</organism>
<protein>
    <recommendedName>
        <fullName evidence="5">Transglutaminase domain-containing protein</fullName>
    </recommendedName>
</protein>
<evidence type="ECO:0000313" key="3">
    <source>
        <dbReference type="EMBL" id="TXC68846.1"/>
    </source>
</evidence>
<dbReference type="AlphaFoldDB" id="A0A5C6UAC7"/>
<keyword evidence="1" id="KW-0472">Membrane</keyword>
<dbReference type="RefSeq" id="WP_147122801.1">
    <property type="nucleotide sequence ID" value="NZ_VOPY01000002.1"/>
</dbReference>
<keyword evidence="1" id="KW-0812">Transmembrane</keyword>
<name>A0A5C6UAC7_9SPHN</name>
<dbReference type="OrthoDB" id="277808at2"/>
<evidence type="ECO:0000256" key="1">
    <source>
        <dbReference type="SAM" id="Phobius"/>
    </source>
</evidence>
<comment type="caution">
    <text evidence="3">The sequence shown here is derived from an EMBL/GenBank/DDBJ whole genome shotgun (WGS) entry which is preliminary data.</text>
</comment>
<evidence type="ECO:0008006" key="5">
    <source>
        <dbReference type="Google" id="ProtNLM"/>
    </source>
</evidence>
<keyword evidence="4" id="KW-1185">Reference proteome</keyword>